<gene>
    <name evidence="2" type="ORF">DKG75_06195</name>
</gene>
<dbReference type="AlphaFoldDB" id="A0A317E5W0"/>
<accession>A0A317E5W0</accession>
<dbReference type="Pfam" id="PF05016">
    <property type="entry name" value="ParE_toxin"/>
    <property type="match status" value="1"/>
</dbReference>
<dbReference type="Gene3D" id="3.30.2310.20">
    <property type="entry name" value="RelE-like"/>
    <property type="match status" value="1"/>
</dbReference>
<dbReference type="Proteomes" id="UP000246077">
    <property type="component" value="Unassembled WGS sequence"/>
</dbReference>
<sequence>MAAELRLSATAREDIVDLLAWTTEHFGEQARLRYERLIVTALRDLAEDPERMGSIDRAELGLHVRSYHLRHSRDRVPGEKGVVRRPRHFLLYRVSPAGVIGVGRVLHDAMELDRHLPSLYGDE</sequence>
<dbReference type="RefSeq" id="WP_109920235.1">
    <property type="nucleotide sequence ID" value="NZ_QGLF01000002.1"/>
</dbReference>
<dbReference type="OrthoDB" id="5457915at2"/>
<keyword evidence="3" id="KW-1185">Reference proteome</keyword>
<evidence type="ECO:0000313" key="3">
    <source>
        <dbReference type="Proteomes" id="UP000246077"/>
    </source>
</evidence>
<keyword evidence="1" id="KW-1277">Toxin-antitoxin system</keyword>
<dbReference type="EMBL" id="QGLF01000002">
    <property type="protein sequence ID" value="PWR21590.1"/>
    <property type="molecule type" value="Genomic_DNA"/>
</dbReference>
<evidence type="ECO:0000313" key="2">
    <source>
        <dbReference type="EMBL" id="PWR21590.1"/>
    </source>
</evidence>
<name>A0A317E5W0_9PROT</name>
<evidence type="ECO:0000256" key="1">
    <source>
        <dbReference type="ARBA" id="ARBA00022649"/>
    </source>
</evidence>
<proteinExistence type="predicted"/>
<comment type="caution">
    <text evidence="2">The sequence shown here is derived from an EMBL/GenBank/DDBJ whole genome shotgun (WGS) entry which is preliminary data.</text>
</comment>
<protein>
    <submittedName>
        <fullName evidence="2">Plasmid stabilization protein ParE</fullName>
    </submittedName>
</protein>
<reference evidence="3" key="1">
    <citation type="submission" date="2018-05" db="EMBL/GenBank/DDBJ databases">
        <title>Zavarzinia sp. HR-AS.</title>
        <authorList>
            <person name="Lee Y."/>
            <person name="Jeon C.O."/>
        </authorList>
    </citation>
    <scope>NUCLEOTIDE SEQUENCE [LARGE SCALE GENOMIC DNA]</scope>
    <source>
        <strain evidence="3">DSM 1231</strain>
    </source>
</reference>
<dbReference type="InterPro" id="IPR035093">
    <property type="entry name" value="RelE/ParE_toxin_dom_sf"/>
</dbReference>
<organism evidence="2 3">
    <name type="scientific">Zavarzinia compransoris</name>
    <dbReference type="NCBI Taxonomy" id="1264899"/>
    <lineage>
        <taxon>Bacteria</taxon>
        <taxon>Pseudomonadati</taxon>
        <taxon>Pseudomonadota</taxon>
        <taxon>Alphaproteobacteria</taxon>
        <taxon>Rhodospirillales</taxon>
        <taxon>Zavarziniaceae</taxon>
        <taxon>Zavarzinia</taxon>
    </lineage>
</organism>
<dbReference type="InterPro" id="IPR007712">
    <property type="entry name" value="RelE/ParE_toxin"/>
</dbReference>